<protein>
    <recommendedName>
        <fullName evidence="2">Alcohol dehydrogenase-like N-terminal domain-containing protein</fullName>
    </recommendedName>
</protein>
<feature type="domain" description="Alcohol dehydrogenase-like N-terminal" evidence="2">
    <location>
        <begin position="32"/>
        <end position="151"/>
    </location>
</feature>
<dbReference type="PANTHER" id="PTHR43189:SF1">
    <property type="entry name" value="ZINC-TYPE ALCOHOL DEHYDROGENASE-LIKE PROTEIN C1198.01"/>
    <property type="match status" value="1"/>
</dbReference>
<dbReference type="InterPro" id="IPR036291">
    <property type="entry name" value="NAD(P)-bd_dom_sf"/>
</dbReference>
<evidence type="ECO:0000256" key="1">
    <source>
        <dbReference type="ARBA" id="ARBA00023002"/>
    </source>
</evidence>
<dbReference type="InterPro" id="IPR011032">
    <property type="entry name" value="GroES-like_sf"/>
</dbReference>
<keyword evidence="1" id="KW-0560">Oxidoreductase</keyword>
<sequence length="561" mass="59810">MEQEIPKTQCAIQLVGPDKLELNTQKEVYTPGPHEMIGKIDAVGLCFSDLKLLKQFDGHVRKSEVISGIEPSILEEFRSYKPGNNPTVPGHEVFCTIVSSGDEVSRHKPGEKVLVQTDYRWLKTADSNSAFGYNIEGGLQEYVLMDERVIVDPNLDESFLLPVEKDMSSSSIALVEPWACVECSYVTEERNTILAGSRLLVVADSGRAVEGLEESFSPEGGPGSITTCCADPSQEEALAGHGATPEAADSVAELTDEAFDDIVYFGSNKETIEVLNDKLAANGIINIVLGGETIGEDVSVGVGRTHYGMTRWIGTAGTSAAESYKNIPATGEARSGDNALIVGAAGPMGQMHTIRLVSSGIENLSVIGTDFDDNRLASLGEKVNSLAEERGVSLSLVNPQETPLTDKFSYFAIMAPVGAVVAQAVKDSADGALINIFAGIPASVKQEIDLDTYIANRCFMFGTSGSRLSDMKVVLEKVLSGQLNTDRSVDAVSGMAGAIDGIRAVEARSLAGKIIVYPQLKELPLTPLSELAGKYPTVAEKLDAGIWTKEAEKELLKVAAA</sequence>
<proteinExistence type="predicted"/>
<dbReference type="EMBL" id="UINC01035290">
    <property type="protein sequence ID" value="SVB27470.1"/>
    <property type="molecule type" value="Genomic_DNA"/>
</dbReference>
<dbReference type="InterPro" id="IPR013154">
    <property type="entry name" value="ADH-like_N"/>
</dbReference>
<dbReference type="Gene3D" id="3.90.180.10">
    <property type="entry name" value="Medium-chain alcohol dehydrogenases, catalytic domain"/>
    <property type="match status" value="2"/>
</dbReference>
<dbReference type="PANTHER" id="PTHR43189">
    <property type="entry name" value="ZINC-TYPE ALCOHOL DEHYDROGENASE-LIKE PROTEIN C1198.01-RELATED"/>
    <property type="match status" value="1"/>
</dbReference>
<dbReference type="AlphaFoldDB" id="A0A382CMX9"/>
<name>A0A382CMX9_9ZZZZ</name>
<accession>A0A382CMX9</accession>
<evidence type="ECO:0000313" key="3">
    <source>
        <dbReference type="EMBL" id="SVB27470.1"/>
    </source>
</evidence>
<dbReference type="Pfam" id="PF08240">
    <property type="entry name" value="ADH_N"/>
    <property type="match status" value="1"/>
</dbReference>
<organism evidence="3">
    <name type="scientific">marine metagenome</name>
    <dbReference type="NCBI Taxonomy" id="408172"/>
    <lineage>
        <taxon>unclassified sequences</taxon>
        <taxon>metagenomes</taxon>
        <taxon>ecological metagenomes</taxon>
    </lineage>
</organism>
<reference evidence="3" key="1">
    <citation type="submission" date="2018-05" db="EMBL/GenBank/DDBJ databases">
        <authorList>
            <person name="Lanie J.A."/>
            <person name="Ng W.-L."/>
            <person name="Kazmierczak K.M."/>
            <person name="Andrzejewski T.M."/>
            <person name="Davidsen T.M."/>
            <person name="Wayne K.J."/>
            <person name="Tettelin H."/>
            <person name="Glass J.I."/>
            <person name="Rusch D."/>
            <person name="Podicherti R."/>
            <person name="Tsui H.-C.T."/>
            <person name="Winkler M.E."/>
        </authorList>
    </citation>
    <scope>NUCLEOTIDE SEQUENCE</scope>
</reference>
<dbReference type="SUPFAM" id="SSF50129">
    <property type="entry name" value="GroES-like"/>
    <property type="match status" value="1"/>
</dbReference>
<dbReference type="SUPFAM" id="SSF51735">
    <property type="entry name" value="NAD(P)-binding Rossmann-fold domains"/>
    <property type="match status" value="1"/>
</dbReference>
<gene>
    <name evidence="3" type="ORF">METZ01_LOCUS180324</name>
</gene>
<evidence type="ECO:0000259" key="2">
    <source>
        <dbReference type="Pfam" id="PF08240"/>
    </source>
</evidence>
<dbReference type="GO" id="GO:0016491">
    <property type="term" value="F:oxidoreductase activity"/>
    <property type="evidence" value="ECO:0007669"/>
    <property type="project" value="UniProtKB-KW"/>
</dbReference>